<protein>
    <recommendedName>
        <fullName evidence="3">Protein kinase domain-containing protein</fullName>
    </recommendedName>
</protein>
<feature type="compositionally biased region" description="Low complexity" evidence="1">
    <location>
        <begin position="18"/>
        <end position="42"/>
    </location>
</feature>
<evidence type="ECO:0000313" key="5">
    <source>
        <dbReference type="Proteomes" id="UP001055712"/>
    </source>
</evidence>
<dbReference type="OrthoDB" id="4062651at2759"/>
<feature type="transmembrane region" description="Helical" evidence="2">
    <location>
        <begin position="119"/>
        <end position="141"/>
    </location>
</feature>
<feature type="region of interest" description="Disordered" evidence="1">
    <location>
        <begin position="995"/>
        <end position="1041"/>
    </location>
</feature>
<feature type="compositionally biased region" description="Low complexity" evidence="1">
    <location>
        <begin position="1071"/>
        <end position="1089"/>
    </location>
</feature>
<feature type="region of interest" description="Disordered" evidence="1">
    <location>
        <begin position="801"/>
        <end position="825"/>
    </location>
</feature>
<feature type="transmembrane region" description="Helical" evidence="2">
    <location>
        <begin position="92"/>
        <end position="113"/>
    </location>
</feature>
<dbReference type="InterPro" id="IPR000719">
    <property type="entry name" value="Prot_kinase_dom"/>
</dbReference>
<dbReference type="EMBL" id="SIDB01000009">
    <property type="protein sequence ID" value="KAI3428563.1"/>
    <property type="molecule type" value="Genomic_DNA"/>
</dbReference>
<feature type="transmembrane region" description="Helical" evidence="2">
    <location>
        <begin position="173"/>
        <end position="198"/>
    </location>
</feature>
<feature type="region of interest" description="Disordered" evidence="1">
    <location>
        <begin position="902"/>
        <end position="964"/>
    </location>
</feature>
<feature type="transmembrane region" description="Helical" evidence="2">
    <location>
        <begin position="333"/>
        <end position="355"/>
    </location>
</feature>
<feature type="region of interest" description="Disordered" evidence="1">
    <location>
        <begin position="1"/>
        <end position="68"/>
    </location>
</feature>
<feature type="region of interest" description="Disordered" evidence="1">
    <location>
        <begin position="852"/>
        <end position="880"/>
    </location>
</feature>
<feature type="compositionally biased region" description="Polar residues" evidence="1">
    <location>
        <begin position="593"/>
        <end position="610"/>
    </location>
</feature>
<name>A0A9D4YVK0_CHLVU</name>
<feature type="compositionally biased region" description="Polar residues" evidence="1">
    <location>
        <begin position="914"/>
        <end position="926"/>
    </location>
</feature>
<keyword evidence="2" id="KW-0472">Membrane</keyword>
<accession>A0A9D4YVK0</accession>
<evidence type="ECO:0000313" key="4">
    <source>
        <dbReference type="EMBL" id="KAI3428563.1"/>
    </source>
</evidence>
<dbReference type="Proteomes" id="UP001055712">
    <property type="component" value="Unassembled WGS sequence"/>
</dbReference>
<feature type="compositionally biased region" description="Low complexity" evidence="1">
    <location>
        <begin position="995"/>
        <end position="1007"/>
    </location>
</feature>
<feature type="compositionally biased region" description="Low complexity" evidence="1">
    <location>
        <begin position="1028"/>
        <end position="1041"/>
    </location>
</feature>
<organism evidence="4 5">
    <name type="scientific">Chlorella vulgaris</name>
    <name type="common">Green alga</name>
    <dbReference type="NCBI Taxonomy" id="3077"/>
    <lineage>
        <taxon>Eukaryota</taxon>
        <taxon>Viridiplantae</taxon>
        <taxon>Chlorophyta</taxon>
        <taxon>core chlorophytes</taxon>
        <taxon>Trebouxiophyceae</taxon>
        <taxon>Chlorellales</taxon>
        <taxon>Chlorellaceae</taxon>
        <taxon>Chlorella clade</taxon>
        <taxon>Chlorella</taxon>
    </lineage>
</organism>
<dbReference type="PANTHER" id="PTHR44329">
    <property type="entry name" value="SERINE/THREONINE-PROTEIN KINASE TNNI3K-RELATED"/>
    <property type="match status" value="1"/>
</dbReference>
<feature type="transmembrane region" description="Helical" evidence="2">
    <location>
        <begin position="262"/>
        <end position="287"/>
    </location>
</feature>
<dbReference type="SUPFAM" id="SSF56112">
    <property type="entry name" value="Protein kinase-like (PK-like)"/>
    <property type="match status" value="1"/>
</dbReference>
<dbReference type="GO" id="GO:0004674">
    <property type="term" value="F:protein serine/threonine kinase activity"/>
    <property type="evidence" value="ECO:0007669"/>
    <property type="project" value="TreeGrafter"/>
</dbReference>
<dbReference type="PROSITE" id="PS50011">
    <property type="entry name" value="PROTEIN_KINASE_DOM"/>
    <property type="match status" value="1"/>
</dbReference>
<dbReference type="Pfam" id="PF00069">
    <property type="entry name" value="Pkinase"/>
    <property type="match status" value="1"/>
</dbReference>
<feature type="compositionally biased region" description="Low complexity" evidence="1">
    <location>
        <begin position="376"/>
        <end position="395"/>
    </location>
</feature>
<dbReference type="InterPro" id="IPR051681">
    <property type="entry name" value="Ser/Thr_Kinases-Pseudokinases"/>
</dbReference>
<feature type="region of interest" description="Disordered" evidence="1">
    <location>
        <begin position="588"/>
        <end position="633"/>
    </location>
</feature>
<feature type="region of interest" description="Disordered" evidence="1">
    <location>
        <begin position="656"/>
        <end position="690"/>
    </location>
</feature>
<comment type="caution">
    <text evidence="4">The sequence shown here is derived from an EMBL/GenBank/DDBJ whole genome shotgun (WGS) entry which is preliminary data.</text>
</comment>
<keyword evidence="2" id="KW-1133">Transmembrane helix</keyword>
<dbReference type="Gene3D" id="1.10.510.10">
    <property type="entry name" value="Transferase(Phosphotransferase) domain 1"/>
    <property type="match status" value="1"/>
</dbReference>
<sequence length="1429" mass="151166">MEGTPDEKLDSKGGGDGSSPDPQANVAALTASAASPQPHPASLVPPAASRNARGVTTEASDPPPTIGARLQRSRRSVARVWSELPTACKATMIIACVNFCLSVTYAIVAVTLTVEDEELHITVTILISALFVIVSVADAIIYENTLELATSVVIDFLVLARVIFFAFEGSSHRAFKIVWCSVMLLVQTVYIVVAGMAYREFGWRLYSKLGVDFREKGAADKMRVAILRNSYATLLKVTTMLLLVLCALGIDVSLEKRGGDVLVDLLAVSVAGLFVGGTAIWTAVLLVMKAKPRTYTKKLFWGFHALMTLAFGQPIATIAIYQQTNGDVANAAISLRVSCGVYMVFAAGTWVFTTVMHRRLERDRKVEDIKKSTALSSGMSSGPISGPSSGFSSMPSTASAAAGDPLLAPMHAGSWIGKPTARSPRKVRFFQLSYDGSTLRWGWNKYVRLYYIDDLACDDAELTMTLAFPFDAELTLKFREASTYHAWRRGLAHLLLMLMAPDARAPTETLEGVPGRPSGVRLLMGSSSSRNFFTPGAAAPQALATGGSVTGGSAAAAAALGGGGEAPISSSRNKHMLAQLGVRVQQFGRRLRPNSNQSLVHTNSGRSDTLASPVADRMRRRSELGSPSEVTSVVQDWEDGEALAIEQAASGSARFVRTSSAAAQQQRQQQQDAADKERQEREGSLQAEKRQRMASYLKSLAEAVHPEASRPQRRPPPVGAFAEPRKAAAAAGGRTAGAADGGKRRRRRSHSRPSVDAGVQTDESELLLHHSMSAGVPYSSLRRASHDMAPLSSRRLQRLLEEESVPSSGSQGGKETGQGTAAASQDADKYDAEFVSQYFKAMQASGGAASRGTAAAAAPLPAQQQQQQHQHQQAAIEQGSGGDAGIAAQYAAAMMAAMGAAGGGGAPVATANGTQAQQRDAADTSSSGGGTEDQGSAQLAVGTPGGVGPAGPAGTAGISAHQPQIDSGDGGIAAQYMAAMMAAAAAAAPGADISSAAASSPQQTPASGISPSDSGFASQQLTAQQDASLQGGSSSGLPPLPQVLVANRGTIDGMLVPTPQISTGPFHVAPRRSTSSSSPTMASPLEQLAAQQQAAASARLHASLTPGTAPQSQGFTATVGGGLWQLAAAVDVIDYEELSFGKLLGAGAEGAVYAAWLLETPVAVKKFERAEDSLHEVEMYLQLGSHDNVVALRGLCQHEGSMFLVLEYCPRGTLDVMLHHSAKNPWDHSKLLPLVRSIARGMHYLHSRSILHRDLKPANIFVGHGQMMKIGDFGMSRIAATHPDTPPNLRRLTPGTVGTVQYSAPELINEDLRPSTADEMEWALKLDVWSFGVTLWEILARRRPFEGLSQNAVQAQWMSDPYAARLPPVKLPENIDRTGKHIYRGLSDLIEDCTRLDPYARPSSRDILMRLKSLACFAGRKDASPPVGH</sequence>
<evidence type="ECO:0000259" key="3">
    <source>
        <dbReference type="PROSITE" id="PS50011"/>
    </source>
</evidence>
<reference evidence="4" key="1">
    <citation type="journal article" date="2019" name="Plant J.">
        <title>Chlorella vulgaris genome assembly and annotation reveals the molecular basis for metabolic acclimation to high light conditions.</title>
        <authorList>
            <person name="Cecchin M."/>
            <person name="Marcolungo L."/>
            <person name="Rossato M."/>
            <person name="Girolomoni L."/>
            <person name="Cosentino E."/>
            <person name="Cuine S."/>
            <person name="Li-Beisson Y."/>
            <person name="Delledonne M."/>
            <person name="Ballottari M."/>
        </authorList>
    </citation>
    <scope>NUCLEOTIDE SEQUENCE</scope>
    <source>
        <strain evidence="4">211/11P</strain>
    </source>
</reference>
<dbReference type="SMART" id="SM00220">
    <property type="entry name" value="S_TKc"/>
    <property type="match status" value="1"/>
</dbReference>
<feature type="compositionally biased region" description="Low complexity" evidence="1">
    <location>
        <begin position="661"/>
        <end position="672"/>
    </location>
</feature>
<feature type="compositionally biased region" description="Low complexity" evidence="1">
    <location>
        <begin position="852"/>
        <end position="878"/>
    </location>
</feature>
<evidence type="ECO:0000256" key="2">
    <source>
        <dbReference type="SAM" id="Phobius"/>
    </source>
</evidence>
<dbReference type="PROSITE" id="PS00108">
    <property type="entry name" value="PROTEIN_KINASE_ST"/>
    <property type="match status" value="1"/>
</dbReference>
<feature type="transmembrane region" description="Helical" evidence="2">
    <location>
        <begin position="299"/>
        <end position="321"/>
    </location>
</feature>
<feature type="compositionally biased region" description="Polar residues" evidence="1">
    <location>
        <begin position="1009"/>
        <end position="1027"/>
    </location>
</feature>
<feature type="compositionally biased region" description="Basic and acidic residues" evidence="1">
    <location>
        <begin position="673"/>
        <end position="690"/>
    </location>
</feature>
<gene>
    <name evidence="4" type="ORF">D9Q98_007385</name>
</gene>
<keyword evidence="2" id="KW-0812">Transmembrane</keyword>
<feature type="region of interest" description="Disordered" evidence="1">
    <location>
        <begin position="372"/>
        <end position="395"/>
    </location>
</feature>
<feature type="transmembrane region" description="Helical" evidence="2">
    <location>
        <begin position="231"/>
        <end position="250"/>
    </location>
</feature>
<feature type="transmembrane region" description="Helical" evidence="2">
    <location>
        <begin position="148"/>
        <end position="167"/>
    </location>
</feature>
<feature type="compositionally biased region" description="Basic and acidic residues" evidence="1">
    <location>
        <begin position="1"/>
        <end position="13"/>
    </location>
</feature>
<reference evidence="4" key="2">
    <citation type="submission" date="2020-11" db="EMBL/GenBank/DDBJ databases">
        <authorList>
            <person name="Cecchin M."/>
            <person name="Marcolungo L."/>
            <person name="Rossato M."/>
            <person name="Girolomoni L."/>
            <person name="Cosentino E."/>
            <person name="Cuine S."/>
            <person name="Li-Beisson Y."/>
            <person name="Delledonne M."/>
            <person name="Ballottari M."/>
        </authorList>
    </citation>
    <scope>NUCLEOTIDE SEQUENCE</scope>
    <source>
        <strain evidence="4">211/11P</strain>
        <tissue evidence="4">Whole cell</tissue>
    </source>
</reference>
<dbReference type="InterPro" id="IPR011009">
    <property type="entry name" value="Kinase-like_dom_sf"/>
</dbReference>
<keyword evidence="5" id="KW-1185">Reference proteome</keyword>
<feature type="region of interest" description="Disordered" evidence="1">
    <location>
        <begin position="702"/>
        <end position="762"/>
    </location>
</feature>
<feature type="region of interest" description="Disordered" evidence="1">
    <location>
        <begin position="1061"/>
        <end position="1089"/>
    </location>
</feature>
<dbReference type="GO" id="GO:0005524">
    <property type="term" value="F:ATP binding"/>
    <property type="evidence" value="ECO:0007669"/>
    <property type="project" value="InterPro"/>
</dbReference>
<dbReference type="InterPro" id="IPR008271">
    <property type="entry name" value="Ser/Thr_kinase_AS"/>
</dbReference>
<proteinExistence type="predicted"/>
<evidence type="ECO:0000256" key="1">
    <source>
        <dbReference type="SAM" id="MobiDB-lite"/>
    </source>
</evidence>
<feature type="compositionally biased region" description="Low complexity" evidence="1">
    <location>
        <begin position="719"/>
        <end position="738"/>
    </location>
</feature>
<feature type="domain" description="Protein kinase" evidence="3">
    <location>
        <begin position="1138"/>
        <end position="1414"/>
    </location>
</feature>